<name>A0A0F8X412_9ZZZZ</name>
<dbReference type="InterPro" id="IPR050738">
    <property type="entry name" value="Sulfatase"/>
</dbReference>
<evidence type="ECO:0000256" key="1">
    <source>
        <dbReference type="ARBA" id="ARBA00008779"/>
    </source>
</evidence>
<reference evidence="4" key="1">
    <citation type="journal article" date="2015" name="Nature">
        <title>Complex archaea that bridge the gap between prokaryotes and eukaryotes.</title>
        <authorList>
            <person name="Spang A."/>
            <person name="Saw J.H."/>
            <person name="Jorgensen S.L."/>
            <person name="Zaremba-Niedzwiedzka K."/>
            <person name="Martijn J."/>
            <person name="Lind A.E."/>
            <person name="van Eijk R."/>
            <person name="Schleper C."/>
            <person name="Guy L."/>
            <person name="Ettema T.J."/>
        </authorList>
    </citation>
    <scope>NUCLEOTIDE SEQUENCE</scope>
</reference>
<dbReference type="InterPro" id="IPR000917">
    <property type="entry name" value="Sulfatase_N"/>
</dbReference>
<organism evidence="4">
    <name type="scientific">marine sediment metagenome</name>
    <dbReference type="NCBI Taxonomy" id="412755"/>
    <lineage>
        <taxon>unclassified sequences</taxon>
        <taxon>metagenomes</taxon>
        <taxon>ecological metagenomes</taxon>
    </lineage>
</organism>
<dbReference type="SUPFAM" id="SSF53649">
    <property type="entry name" value="Alkaline phosphatase-like"/>
    <property type="match status" value="1"/>
</dbReference>
<keyword evidence="2" id="KW-0378">Hydrolase</keyword>
<dbReference type="Gene3D" id="3.40.720.10">
    <property type="entry name" value="Alkaline Phosphatase, subunit A"/>
    <property type="match status" value="1"/>
</dbReference>
<accession>A0A0F8X412</accession>
<evidence type="ECO:0000259" key="3">
    <source>
        <dbReference type="Pfam" id="PF00884"/>
    </source>
</evidence>
<dbReference type="PANTHER" id="PTHR42693">
    <property type="entry name" value="ARYLSULFATASE FAMILY MEMBER"/>
    <property type="match status" value="1"/>
</dbReference>
<dbReference type="EMBL" id="LAZR01061407">
    <property type="protein sequence ID" value="KKK63643.1"/>
    <property type="molecule type" value="Genomic_DNA"/>
</dbReference>
<dbReference type="Pfam" id="PF00884">
    <property type="entry name" value="Sulfatase"/>
    <property type="match status" value="1"/>
</dbReference>
<dbReference type="AlphaFoldDB" id="A0A0F8X412"/>
<dbReference type="InterPro" id="IPR017850">
    <property type="entry name" value="Alkaline_phosphatase_core_sf"/>
</dbReference>
<comment type="similarity">
    <text evidence="1">Belongs to the sulfatase family.</text>
</comment>
<dbReference type="GO" id="GO:0004065">
    <property type="term" value="F:arylsulfatase activity"/>
    <property type="evidence" value="ECO:0007669"/>
    <property type="project" value="TreeGrafter"/>
</dbReference>
<comment type="caution">
    <text evidence="4">The sequence shown here is derived from an EMBL/GenBank/DDBJ whole genome shotgun (WGS) entry which is preliminary data.</text>
</comment>
<evidence type="ECO:0000256" key="2">
    <source>
        <dbReference type="ARBA" id="ARBA00022801"/>
    </source>
</evidence>
<feature type="non-terminal residue" evidence="4">
    <location>
        <position position="332"/>
    </location>
</feature>
<protein>
    <recommendedName>
        <fullName evidence="3">Sulfatase N-terminal domain-containing protein</fullName>
    </recommendedName>
</protein>
<feature type="domain" description="Sulfatase N-terminal" evidence="3">
    <location>
        <begin position="33"/>
        <end position="331"/>
    </location>
</feature>
<sequence length="332" mass="37530">MRQRFVCFSVVLTLALGNTTRSRAQTADRGPQPNIILIVADDLGFSDLGCYGGEILTPNLDKLAANGLQFTQFYNAGRSCPTRAALLTGLYPHQAGVGHMMIDYRRPGYRGNLNKECGTIAEVLKTAGYQSFACGKWHVSRHTNSGGPKHTWPLGRGFGKFYGTIHGAGSYFDPVTLTRDEHFVTVPQGEYYYTDAISDHAAQYVEFAARSGKPFFLYVAYSAPHWPLHAPTQVVSRYRARYSIGYDELRIQRYQRMVEMGIIKPNWPLTPRDPRIKSWEQAANKRWQQRRMEVYAAMVDVMDQGIGRIVDELKRKNLLDNTLVLFFQDNGG</sequence>
<evidence type="ECO:0000313" key="4">
    <source>
        <dbReference type="EMBL" id="KKK63643.1"/>
    </source>
</evidence>
<dbReference type="PANTHER" id="PTHR42693:SF53">
    <property type="entry name" value="ENDO-4-O-SULFATASE"/>
    <property type="match status" value="1"/>
</dbReference>
<gene>
    <name evidence="4" type="ORF">LCGC14_2992220</name>
</gene>
<proteinExistence type="inferred from homology"/>